<feature type="compositionally biased region" description="Polar residues" evidence="1">
    <location>
        <begin position="119"/>
        <end position="132"/>
    </location>
</feature>
<dbReference type="RefSeq" id="WP_063181464.1">
    <property type="nucleotide sequence ID" value="NZ_LQNT01000010.1"/>
</dbReference>
<evidence type="ECO:0000259" key="2">
    <source>
        <dbReference type="Pfam" id="PF11127"/>
    </source>
</evidence>
<accession>A0A161SK49</accession>
<evidence type="ECO:0000313" key="4">
    <source>
        <dbReference type="Proteomes" id="UP000076490"/>
    </source>
</evidence>
<dbReference type="InterPro" id="IPR021309">
    <property type="entry name" value="YgaP-like_TM"/>
</dbReference>
<gene>
    <name evidence="3" type="ORF">AV656_09535</name>
</gene>
<protein>
    <recommendedName>
        <fullName evidence="2">Inner membrane protein YgaP-like transmembrane domain-containing protein</fullName>
    </recommendedName>
</protein>
<comment type="caution">
    <text evidence="3">The sequence shown here is derived from an EMBL/GenBank/DDBJ whole genome shotgun (WGS) entry which is preliminary data.</text>
</comment>
<evidence type="ECO:0000256" key="1">
    <source>
        <dbReference type="SAM" id="MobiDB-lite"/>
    </source>
</evidence>
<dbReference type="OrthoDB" id="5405951at2"/>
<dbReference type="Proteomes" id="UP000076490">
    <property type="component" value="Unassembled WGS sequence"/>
</dbReference>
<evidence type="ECO:0000313" key="3">
    <source>
        <dbReference type="EMBL" id="KZE37763.1"/>
    </source>
</evidence>
<feature type="region of interest" description="Disordered" evidence="1">
    <location>
        <begin position="72"/>
        <end position="155"/>
    </location>
</feature>
<reference evidence="3 4" key="1">
    <citation type="submission" date="2016-01" db="EMBL/GenBank/DDBJ databases">
        <title>Whole genome sequencing of Bhargavaea cecembensis T14.</title>
        <authorList>
            <person name="Hong K.W."/>
        </authorList>
    </citation>
    <scope>NUCLEOTIDE SEQUENCE [LARGE SCALE GENOMIC DNA]</scope>
    <source>
        <strain evidence="3 4">T14</strain>
    </source>
</reference>
<dbReference type="EMBL" id="LQNT01000010">
    <property type="protein sequence ID" value="KZE37763.1"/>
    <property type="molecule type" value="Genomic_DNA"/>
</dbReference>
<dbReference type="Pfam" id="PF11127">
    <property type="entry name" value="YgaP-like_TM"/>
    <property type="match status" value="1"/>
</dbReference>
<sequence length="155" mass="15982">MNPNDQTINIGTKSAYMRISAGLAMLAWGTSRMVREPRSMAGPFLVLSGACKTAEGVARYCPMKEMMNGGMDAMMKPEVSGGTLPSVSASQSGTGSGESGDSGEMIQAFTYGGFDGAGSEQNVPSGQNESAYKSSGDSGQQGSGQGQKKDPMQTI</sequence>
<dbReference type="AlphaFoldDB" id="A0A161SK49"/>
<name>A0A161SK49_9BACL</name>
<organism evidence="3 4">
    <name type="scientific">Bhargavaea cecembensis</name>
    <dbReference type="NCBI Taxonomy" id="394098"/>
    <lineage>
        <taxon>Bacteria</taxon>
        <taxon>Bacillati</taxon>
        <taxon>Bacillota</taxon>
        <taxon>Bacilli</taxon>
        <taxon>Bacillales</taxon>
        <taxon>Caryophanaceae</taxon>
        <taxon>Bhargavaea</taxon>
    </lineage>
</organism>
<proteinExistence type="predicted"/>
<feature type="domain" description="Inner membrane protein YgaP-like transmembrane" evidence="2">
    <location>
        <begin position="8"/>
        <end position="67"/>
    </location>
</feature>